<dbReference type="GO" id="GO:1901135">
    <property type="term" value="P:carbohydrate derivative metabolic process"/>
    <property type="evidence" value="ECO:0007669"/>
    <property type="project" value="UniProtKB-ARBA"/>
</dbReference>
<dbReference type="Gene3D" id="3.20.20.80">
    <property type="entry name" value="Glycosidases"/>
    <property type="match status" value="1"/>
</dbReference>
<keyword evidence="2 3" id="KW-0326">Glycosidase</keyword>
<dbReference type="AlphaFoldDB" id="A0A6V7CA86"/>
<protein>
    <submittedName>
        <fullName evidence="7">Beta-N-acetylglucosaminidase domain-containing protein</fullName>
    </submittedName>
    <submittedName>
        <fullName evidence="6">O-GlcNAcase NagJ</fullName>
    </submittedName>
</protein>
<evidence type="ECO:0000313" key="8">
    <source>
        <dbReference type="Proteomes" id="UP000515406"/>
    </source>
</evidence>
<keyword evidence="8" id="KW-1185">Reference proteome</keyword>
<keyword evidence="1 3" id="KW-0378">Hydrolase</keyword>
<dbReference type="GO" id="GO:0005975">
    <property type="term" value="P:carbohydrate metabolic process"/>
    <property type="evidence" value="ECO:0007669"/>
    <property type="project" value="UniProtKB-ARBA"/>
</dbReference>
<evidence type="ECO:0000313" key="6">
    <source>
        <dbReference type="EMBL" id="CAD0312840.1"/>
    </source>
</evidence>
<dbReference type="SUPFAM" id="SSF55545">
    <property type="entry name" value="beta-N-acetylhexosaminidase-like domain"/>
    <property type="match status" value="1"/>
</dbReference>
<organism evidence="6 8">
    <name type="scientific">Xanthomonas hortorum pv. vitians</name>
    <dbReference type="NCBI Taxonomy" id="83224"/>
    <lineage>
        <taxon>Bacteria</taxon>
        <taxon>Pseudomonadati</taxon>
        <taxon>Pseudomonadota</taxon>
        <taxon>Gammaproteobacteria</taxon>
        <taxon>Lysobacterales</taxon>
        <taxon>Lysobacteraceae</taxon>
        <taxon>Xanthomonas</taxon>
    </lineage>
</organism>
<dbReference type="InterPro" id="IPR029018">
    <property type="entry name" value="Hex-like_dom2"/>
</dbReference>
<dbReference type="InterPro" id="IPR017853">
    <property type="entry name" value="GH"/>
</dbReference>
<reference evidence="6 8" key="1">
    <citation type="submission" date="2020-07" db="EMBL/GenBank/DDBJ databases">
        <authorList>
            <person name="Pothier F. J."/>
        </authorList>
    </citation>
    <scope>NUCLEOTIDE SEQUENCE [LARGE SCALE GENOMIC DNA]</scope>
    <source>
        <strain evidence="6 8">CFBP 498</strain>
    </source>
</reference>
<dbReference type="InterPro" id="IPR051822">
    <property type="entry name" value="Glycosyl_Hydrolase_84"/>
</dbReference>
<evidence type="ECO:0000256" key="3">
    <source>
        <dbReference type="PROSITE-ProRule" id="PRU01353"/>
    </source>
</evidence>
<evidence type="ECO:0000256" key="2">
    <source>
        <dbReference type="ARBA" id="ARBA00023295"/>
    </source>
</evidence>
<name>A0A6V7CA86_9XANT</name>
<feature type="domain" description="GH84" evidence="5">
    <location>
        <begin position="177"/>
        <end position="460"/>
    </location>
</feature>
<dbReference type="PANTHER" id="PTHR13170:SF16">
    <property type="entry name" value="PROTEIN O-GLCNACASE"/>
    <property type="match status" value="1"/>
</dbReference>
<evidence type="ECO:0000259" key="5">
    <source>
        <dbReference type="PROSITE" id="PS52009"/>
    </source>
</evidence>
<dbReference type="GeneID" id="55513613"/>
<evidence type="ECO:0000313" key="9">
    <source>
        <dbReference type="Proteomes" id="UP001187425"/>
    </source>
</evidence>
<evidence type="ECO:0000256" key="1">
    <source>
        <dbReference type="ARBA" id="ARBA00022801"/>
    </source>
</evidence>
<accession>A0A6V7CA86</accession>
<dbReference type="Pfam" id="PF02838">
    <property type="entry name" value="Glyco_hydro_20b"/>
    <property type="match status" value="1"/>
</dbReference>
<dbReference type="GO" id="GO:0015929">
    <property type="term" value="F:hexosaminidase activity"/>
    <property type="evidence" value="ECO:0007669"/>
    <property type="project" value="UniProtKB-ARBA"/>
</dbReference>
<dbReference type="Pfam" id="PF07555">
    <property type="entry name" value="NAGidase"/>
    <property type="match status" value="1"/>
</dbReference>
<proteinExistence type="inferred from homology"/>
<dbReference type="EMBL" id="LR828257">
    <property type="protein sequence ID" value="CAD0312829.1"/>
    <property type="molecule type" value="Genomic_DNA"/>
</dbReference>
<gene>
    <name evidence="6" type="primary">nagJ</name>
    <name evidence="6" type="ORF">CFBP498_11400</name>
    <name evidence="7" type="ORF">R4K57_09155</name>
</gene>
<evidence type="ECO:0000313" key="7">
    <source>
        <dbReference type="EMBL" id="MDV7248570.1"/>
    </source>
</evidence>
<feature type="chain" id="PRO_5044655587" evidence="4">
    <location>
        <begin position="28"/>
        <end position="657"/>
    </location>
</feature>
<keyword evidence="4" id="KW-0732">Signal</keyword>
<dbReference type="InterPro" id="IPR011496">
    <property type="entry name" value="O-GlcNAcase_cat"/>
</dbReference>
<dbReference type="Gene3D" id="1.20.58.460">
    <property type="entry name" value="Hyaluronidase post-catalytic domain-like"/>
    <property type="match status" value="1"/>
</dbReference>
<reference evidence="7 9" key="2">
    <citation type="submission" date="2023-10" db="EMBL/GenBank/DDBJ databases">
        <title>A new tool for lettuce pathogen research.</title>
        <authorList>
            <person name="Horton K.N."/>
            <person name="Cseke L.J."/>
            <person name="Badiwe M."/>
            <person name="Tesfaye D."/>
            <person name="Klein A."/>
            <person name="Su J."/>
            <person name="Potnis N."/>
            <person name="Gassmann W."/>
        </authorList>
    </citation>
    <scope>NUCLEOTIDE SEQUENCE [LARGE SCALE GENOMIC DNA]</scope>
    <source>
        <strain evidence="7 9">JSKH1901</strain>
    </source>
</reference>
<feature type="active site" description="Proton donor" evidence="3">
    <location>
        <position position="292"/>
    </location>
</feature>
<dbReference type="PANTHER" id="PTHR13170">
    <property type="entry name" value="O-GLCNACASE"/>
    <property type="match status" value="1"/>
</dbReference>
<dbReference type="Gene3D" id="3.30.379.10">
    <property type="entry name" value="Chitobiase/beta-hexosaminidase domain 2-like"/>
    <property type="match status" value="1"/>
</dbReference>
<evidence type="ECO:0000256" key="4">
    <source>
        <dbReference type="SAM" id="SignalP"/>
    </source>
</evidence>
<comment type="similarity">
    <text evidence="3">Belongs to the glycosyl hydrolase 84 family.</text>
</comment>
<dbReference type="SUPFAM" id="SSF51445">
    <property type="entry name" value="(Trans)glycosidases"/>
    <property type="match status" value="1"/>
</dbReference>
<dbReference type="EMBL" id="LR828257">
    <property type="protein sequence ID" value="CAD0312840.1"/>
    <property type="molecule type" value="Genomic_DNA"/>
</dbReference>
<dbReference type="Proteomes" id="UP000515406">
    <property type="component" value="Chromosome"/>
</dbReference>
<sequence>MKRRHGKSGLRLLPILVALGLAGPALAQPVTQPAIFPAPVSIALDGGTVTLGQSVVLVVAPGADPESVALVRRILGTAGVTKLATASRLPATLDRPYVVLGTGEAAVVRDALTRSKAAQDSHKEGYTLASVALGNGSLITLAGHDNDGLFHAAQTLRQLVERPAIPILVIQDHPAMPIRGTIEGFYGAPWSMADRTKHLEFLARTKANTFIYSPKDDPYARDRWREAYPAATLKALGKLAATAKRNHVDFVYAISPGPTVCFSDPADAKALLRKFDALRALGVRSFYVALDDIEYTKWNCERDKTTFGDSGAQAAGIAQSHLLNLVQADLVARHDASSELIMVPTEYFDAKESPYKEALRKHLDPKVVVQWTGTDVVPPAISIPDARAATKAFGRKTLLWDNYPVNDFETSAGRLLMAPYARREAGLSAELSGIVSNPMNQEVPSRVAVMGITAFAWNDKDYDAQRTWHAAARDLAGGDAQVTAALLTFFDTQHLAPTFGSQPWQEQAPRLKAVLDHVREAIALGDAAARSQAIAELARTADAFAAAPQIIRAGVADKGFAEQSRPWLDAMEGWGRALQQTAAGLEAANRGDAQASMAFADAKRIAAEAAAIPSIPGATRFGGPVKIADGVLDRFVADAPRLIAYRAQSAAEAANAQ</sequence>
<dbReference type="EMBL" id="JAWMQI010000027">
    <property type="protein sequence ID" value="MDV7248570.1"/>
    <property type="molecule type" value="Genomic_DNA"/>
</dbReference>
<feature type="signal peptide" evidence="4">
    <location>
        <begin position="1"/>
        <end position="27"/>
    </location>
</feature>
<dbReference type="InterPro" id="IPR015882">
    <property type="entry name" value="HEX_bac_N"/>
</dbReference>
<dbReference type="RefSeq" id="WP_095574996.1">
    <property type="nucleotide sequence ID" value="NZ_CP060399.1"/>
</dbReference>
<dbReference type="PROSITE" id="PS52009">
    <property type="entry name" value="GH84"/>
    <property type="match status" value="1"/>
</dbReference>
<dbReference type="Proteomes" id="UP001187425">
    <property type="component" value="Unassembled WGS sequence"/>
</dbReference>